<reference evidence="2" key="1">
    <citation type="submission" date="2023-07" db="EMBL/GenBank/DDBJ databases">
        <title>30 novel species of actinomycetes from the DSMZ collection.</title>
        <authorList>
            <person name="Nouioui I."/>
        </authorList>
    </citation>
    <scope>NUCLEOTIDE SEQUENCE [LARGE SCALE GENOMIC DNA]</scope>
    <source>
        <strain evidence="2">DSM 44917</strain>
    </source>
</reference>
<gene>
    <name evidence="1" type="ORF">RM780_05580</name>
</gene>
<name>A0ABU2L4I7_9ACTN</name>
<sequence length="174" mass="19154">MDWTPLIATLGGAFIAFAGTVLADVLRHRGERSRSGEERSRELYAEFILAVGACHARLRELASPGPAEAAPVRAAFAEAGVYEARERLYIDGAPAVTAAAQEIFRRLRELRDAVAAGAAFDSRPFHDAYHPYLEAVWHYRAEVRRELGARPLTLEEFGWEGWSDRATCPVCGPA</sequence>
<accession>A0ABU2L4I7</accession>
<protein>
    <submittedName>
        <fullName evidence="1">CchlQ</fullName>
    </submittedName>
</protein>
<comment type="caution">
    <text evidence="1">The sequence shown here is derived from an EMBL/GenBank/DDBJ whole genome shotgun (WGS) entry which is preliminary data.</text>
</comment>
<evidence type="ECO:0000313" key="2">
    <source>
        <dbReference type="Proteomes" id="UP001183388"/>
    </source>
</evidence>
<evidence type="ECO:0000313" key="1">
    <source>
        <dbReference type="EMBL" id="MDT0306432.1"/>
    </source>
</evidence>
<organism evidence="1 2">
    <name type="scientific">Streptomyces boetiae</name>
    <dbReference type="NCBI Taxonomy" id="3075541"/>
    <lineage>
        <taxon>Bacteria</taxon>
        <taxon>Bacillati</taxon>
        <taxon>Actinomycetota</taxon>
        <taxon>Actinomycetes</taxon>
        <taxon>Kitasatosporales</taxon>
        <taxon>Streptomycetaceae</taxon>
        <taxon>Streptomyces</taxon>
    </lineage>
</organism>
<dbReference type="EMBL" id="JAVREN010000005">
    <property type="protein sequence ID" value="MDT0306432.1"/>
    <property type="molecule type" value="Genomic_DNA"/>
</dbReference>
<dbReference type="Proteomes" id="UP001183388">
    <property type="component" value="Unassembled WGS sequence"/>
</dbReference>
<proteinExistence type="predicted"/>
<keyword evidence="2" id="KW-1185">Reference proteome</keyword>
<dbReference type="RefSeq" id="WP_311629349.1">
    <property type="nucleotide sequence ID" value="NZ_JAVREN010000005.1"/>
</dbReference>